<keyword evidence="2" id="KW-1185">Reference proteome</keyword>
<evidence type="ECO:0000313" key="2">
    <source>
        <dbReference type="Proteomes" id="UP000886520"/>
    </source>
</evidence>
<dbReference type="AlphaFoldDB" id="A0A9D4V8N9"/>
<evidence type="ECO:0000313" key="1">
    <source>
        <dbReference type="EMBL" id="KAI5081915.1"/>
    </source>
</evidence>
<proteinExistence type="predicted"/>
<dbReference type="EMBL" id="JABFUD020000003">
    <property type="protein sequence ID" value="KAI5081915.1"/>
    <property type="molecule type" value="Genomic_DNA"/>
</dbReference>
<name>A0A9D4V8N9_ADICA</name>
<comment type="caution">
    <text evidence="1">The sequence shown here is derived from an EMBL/GenBank/DDBJ whole genome shotgun (WGS) entry which is preliminary data.</text>
</comment>
<protein>
    <submittedName>
        <fullName evidence="1">Uncharacterized protein</fullName>
    </submittedName>
</protein>
<gene>
    <name evidence="1" type="ORF">GOP47_0001658</name>
</gene>
<accession>A0A9D4V8N9</accession>
<organism evidence="1 2">
    <name type="scientific">Adiantum capillus-veneris</name>
    <name type="common">Maidenhair fern</name>
    <dbReference type="NCBI Taxonomy" id="13818"/>
    <lineage>
        <taxon>Eukaryota</taxon>
        <taxon>Viridiplantae</taxon>
        <taxon>Streptophyta</taxon>
        <taxon>Embryophyta</taxon>
        <taxon>Tracheophyta</taxon>
        <taxon>Polypodiopsida</taxon>
        <taxon>Polypodiidae</taxon>
        <taxon>Polypodiales</taxon>
        <taxon>Pteridineae</taxon>
        <taxon>Pteridaceae</taxon>
        <taxon>Vittarioideae</taxon>
        <taxon>Adiantum</taxon>
    </lineage>
</organism>
<sequence length="94" mass="10793">MNTFFPRMIDADSASERAWWSMPRPKPVRKWGVIWVSTSKSCLEMPTHTVCIRAAAFVAGVMMQNQHAISTTIRMELLEGFICRPFVVFICMTH</sequence>
<reference evidence="1" key="1">
    <citation type="submission" date="2021-01" db="EMBL/GenBank/DDBJ databases">
        <title>Adiantum capillus-veneris genome.</title>
        <authorList>
            <person name="Fang Y."/>
            <person name="Liao Q."/>
        </authorList>
    </citation>
    <scope>NUCLEOTIDE SEQUENCE</scope>
    <source>
        <strain evidence="1">H3</strain>
        <tissue evidence="1">Leaf</tissue>
    </source>
</reference>
<dbReference type="Proteomes" id="UP000886520">
    <property type="component" value="Chromosome 2"/>
</dbReference>